<sequence length="258" mass="27954">MAVSKIHSIVITGANRGLGFEMVKQLAESRSPNCRIFAGCRDPDAAKSKSLQELAKKHSRVITVVKLDVTDPNSIKDAAKKVGAQLEGGRLNVLVNNAGILIRGTMQSTTDQHVQESFNTNVMGPVRVFKEFLPYLRAAAKASPEQGMSCAKAAVINISTIGGSIATIPEIYGFFPAFPYNISKAGFNMFNQCATYEFKKDGIMFVLIHPGWVRTDMGGPDGEIDAPESVQGLLNVMNSLTEKQNGAFLDYKGNPVPW</sequence>
<dbReference type="PANTHER" id="PTHR43544">
    <property type="entry name" value="SHORT-CHAIN DEHYDROGENASE/REDUCTASE"/>
    <property type="match status" value="1"/>
</dbReference>
<dbReference type="GO" id="GO:0005737">
    <property type="term" value="C:cytoplasm"/>
    <property type="evidence" value="ECO:0007669"/>
    <property type="project" value="TreeGrafter"/>
</dbReference>
<dbReference type="GO" id="GO:0016491">
    <property type="term" value="F:oxidoreductase activity"/>
    <property type="evidence" value="ECO:0007669"/>
    <property type="project" value="TreeGrafter"/>
</dbReference>
<dbReference type="PANTHER" id="PTHR43544:SF33">
    <property type="entry name" value="C-FACTOR"/>
    <property type="match status" value="1"/>
</dbReference>
<dbReference type="InterPro" id="IPR051468">
    <property type="entry name" value="Fungal_SecMetab_SDRs"/>
</dbReference>
<dbReference type="Pfam" id="PF00106">
    <property type="entry name" value="adh_short"/>
    <property type="match status" value="1"/>
</dbReference>
<dbReference type="CDD" id="cd05325">
    <property type="entry name" value="carb_red_sniffer_like_SDR_c"/>
    <property type="match status" value="1"/>
</dbReference>
<dbReference type="AlphaFoldDB" id="A0A0N8JWJ8"/>
<evidence type="ECO:0000313" key="4">
    <source>
        <dbReference type="Proteomes" id="UP000034805"/>
    </source>
</evidence>
<dbReference type="InterPro" id="IPR002347">
    <property type="entry name" value="SDR_fam"/>
</dbReference>
<dbReference type="Ensembl" id="ENSSFOT00015038062.2">
    <property type="protein sequence ID" value="ENSSFOP00015037648.1"/>
    <property type="gene ID" value="ENSSFOG00015023965.2"/>
</dbReference>
<dbReference type="Proteomes" id="UP000034805">
    <property type="component" value="Unassembled WGS sequence"/>
</dbReference>
<evidence type="ECO:0000313" key="2">
    <source>
        <dbReference type="EMBL" id="KPP61137.1"/>
    </source>
</evidence>
<dbReference type="PRINTS" id="PR00081">
    <property type="entry name" value="GDHRDH"/>
</dbReference>
<accession>A0A0N8JWJ8</accession>
<dbReference type="RefSeq" id="XP_018610146.1">
    <property type="nucleotide sequence ID" value="XM_018754630.2"/>
</dbReference>
<dbReference type="GeneTree" id="ENSGT00940000166524"/>
<proteinExistence type="inferred from homology"/>
<name>A0A0N8JWJ8_SCLFO</name>
<dbReference type="Gene3D" id="3.40.50.720">
    <property type="entry name" value="NAD(P)-binding Rossmann-like Domain"/>
    <property type="match status" value="1"/>
</dbReference>
<comment type="similarity">
    <text evidence="1">Belongs to the short-chain dehydrogenases/reductases (SDR) family.</text>
</comment>
<dbReference type="GeneID" id="108935771"/>
<dbReference type="KEGG" id="sfm:108935771"/>
<reference evidence="2 4" key="1">
    <citation type="submission" date="2015-08" db="EMBL/GenBank/DDBJ databases">
        <title>The genome of the Asian arowana (Scleropages formosus).</title>
        <authorList>
            <person name="Tan M.H."/>
            <person name="Gan H.M."/>
            <person name="Croft L.J."/>
            <person name="Austin C.M."/>
        </authorList>
    </citation>
    <scope>NUCLEOTIDE SEQUENCE [LARGE SCALE GENOMIC DNA]</scope>
    <source>
        <strain evidence="2">Aro1</strain>
    </source>
</reference>
<evidence type="ECO:0000256" key="1">
    <source>
        <dbReference type="RuleBase" id="RU000363"/>
    </source>
</evidence>
<dbReference type="OrthoDB" id="7289984at2759"/>
<keyword evidence="5" id="KW-1185">Reference proteome</keyword>
<dbReference type="PRINTS" id="PR00080">
    <property type="entry name" value="SDRFAMILY"/>
</dbReference>
<dbReference type="Proteomes" id="UP000694397">
    <property type="component" value="Chromosome 8"/>
</dbReference>
<organism evidence="2 4">
    <name type="scientific">Scleropages formosus</name>
    <name type="common">Asian bonytongue</name>
    <name type="synonym">Osteoglossum formosum</name>
    <dbReference type="NCBI Taxonomy" id="113540"/>
    <lineage>
        <taxon>Eukaryota</taxon>
        <taxon>Metazoa</taxon>
        <taxon>Chordata</taxon>
        <taxon>Craniata</taxon>
        <taxon>Vertebrata</taxon>
        <taxon>Euteleostomi</taxon>
        <taxon>Actinopterygii</taxon>
        <taxon>Neopterygii</taxon>
        <taxon>Teleostei</taxon>
        <taxon>Osteoglossocephala</taxon>
        <taxon>Osteoglossomorpha</taxon>
        <taxon>Osteoglossiformes</taxon>
        <taxon>Osteoglossidae</taxon>
        <taxon>Scleropages</taxon>
    </lineage>
</organism>
<dbReference type="InterPro" id="IPR036291">
    <property type="entry name" value="NAD(P)-bd_dom_sf"/>
</dbReference>
<reference evidence="3" key="3">
    <citation type="submission" date="2025-05" db="UniProtKB">
        <authorList>
            <consortium name="Ensembl"/>
        </authorList>
    </citation>
    <scope>IDENTIFICATION</scope>
</reference>
<evidence type="ECO:0000313" key="5">
    <source>
        <dbReference type="Proteomes" id="UP000694397"/>
    </source>
</evidence>
<dbReference type="EMBL" id="JARO02009939">
    <property type="protein sequence ID" value="KPP61137.1"/>
    <property type="molecule type" value="Genomic_DNA"/>
</dbReference>
<gene>
    <name evidence="3" type="primary">LOC108935771</name>
    <name evidence="2" type="ORF">Z043_120803</name>
</gene>
<dbReference type="SUPFAM" id="SSF51735">
    <property type="entry name" value="NAD(P)-binding Rossmann-fold domains"/>
    <property type="match status" value="1"/>
</dbReference>
<evidence type="ECO:0000313" key="3">
    <source>
        <dbReference type="Ensembl" id="ENSSFOP00015037648.1"/>
    </source>
</evidence>
<protein>
    <submittedName>
        <fullName evidence="3">Zgc:123284</fullName>
    </submittedName>
</protein>
<reference evidence="3 5" key="2">
    <citation type="submission" date="2019-04" db="EMBL/GenBank/DDBJ databases">
        <authorList>
            <consortium name="Wellcome Sanger Institute Data Sharing"/>
        </authorList>
    </citation>
    <scope>NUCLEOTIDE SEQUENCE [LARGE SCALE GENOMIC DNA]</scope>
</reference>